<evidence type="ECO:0000259" key="3">
    <source>
        <dbReference type="Pfam" id="PF00089"/>
    </source>
</evidence>
<dbReference type="InterPro" id="IPR001254">
    <property type="entry name" value="Trypsin_dom"/>
</dbReference>
<feature type="chain" id="PRO_5042207183" evidence="2">
    <location>
        <begin position="27"/>
        <end position="385"/>
    </location>
</feature>
<evidence type="ECO:0000256" key="1">
    <source>
        <dbReference type="ARBA" id="ARBA00022729"/>
    </source>
</evidence>
<evidence type="ECO:0000313" key="5">
    <source>
        <dbReference type="Proteomes" id="UP001249851"/>
    </source>
</evidence>
<comment type="caution">
    <text evidence="4">The sequence shown here is derived from an EMBL/GenBank/DDBJ whole genome shotgun (WGS) entry which is preliminary data.</text>
</comment>
<dbReference type="Gene3D" id="2.40.10.10">
    <property type="entry name" value="Trypsin-like serine proteases"/>
    <property type="match status" value="2"/>
</dbReference>
<feature type="signal peptide" evidence="2">
    <location>
        <begin position="1"/>
        <end position="26"/>
    </location>
</feature>
<dbReference type="PANTHER" id="PTHR15462:SF8">
    <property type="entry name" value="SERINE PROTEASE"/>
    <property type="match status" value="1"/>
</dbReference>
<keyword evidence="4" id="KW-0645">Protease</keyword>
<accession>A0AAD9QUR4</accession>
<keyword evidence="1 2" id="KW-0732">Signal</keyword>
<dbReference type="EMBL" id="JARQWQ010000014">
    <property type="protein sequence ID" value="KAK2567732.1"/>
    <property type="molecule type" value="Genomic_DNA"/>
</dbReference>
<dbReference type="SUPFAM" id="SSF50494">
    <property type="entry name" value="Trypsin-like serine proteases"/>
    <property type="match status" value="1"/>
</dbReference>
<dbReference type="Proteomes" id="UP001249851">
    <property type="component" value="Unassembled WGS sequence"/>
</dbReference>
<evidence type="ECO:0000313" key="4">
    <source>
        <dbReference type="EMBL" id="KAK2567732.1"/>
    </source>
</evidence>
<feature type="domain" description="Peptidase S1" evidence="3">
    <location>
        <begin position="112"/>
        <end position="215"/>
    </location>
</feature>
<sequence>MTSSIAMLSVVATMVLLFLCLPLKRAHEEERTWSNKKEWFPSTMASLIMRKVSNGNKSKIIQELDFEMNPKDLLISNLKSSLRNTSMTGIRHRSKRLVFQNDDRKVVPPNYIEKCPFEASVYISTGCSGVLISPRHVLTSAHCLHNGSHYVEGYRTLEVGFLLRDGTTDWHGVSSTKVPQQWKNGSDLSASLFDYAVIKLAKNHGRCFLPIAPSKAFPYRTGCAHRAIHFTGFDEDREEGTMLYRTCRVLDFNSSLLFHCCDAARGASGAGVYELHRHKNNDKEFKRYVVGVFSGNRDVLKHGRYPPKITCLNRTPHFSFFSWSWVVNYNVALRLKESDVFHICTWMKRLGGEMCKRIIKERRRRRRQSRKRRDRIRDVRCHGML</sequence>
<evidence type="ECO:0000256" key="2">
    <source>
        <dbReference type="SAM" id="SignalP"/>
    </source>
</evidence>
<dbReference type="GO" id="GO:0004252">
    <property type="term" value="F:serine-type endopeptidase activity"/>
    <property type="evidence" value="ECO:0007669"/>
    <property type="project" value="InterPro"/>
</dbReference>
<organism evidence="4 5">
    <name type="scientific">Acropora cervicornis</name>
    <name type="common">Staghorn coral</name>
    <dbReference type="NCBI Taxonomy" id="6130"/>
    <lineage>
        <taxon>Eukaryota</taxon>
        <taxon>Metazoa</taxon>
        <taxon>Cnidaria</taxon>
        <taxon>Anthozoa</taxon>
        <taxon>Hexacorallia</taxon>
        <taxon>Scleractinia</taxon>
        <taxon>Astrocoeniina</taxon>
        <taxon>Acroporidae</taxon>
        <taxon>Acropora</taxon>
    </lineage>
</organism>
<reference evidence="4" key="1">
    <citation type="journal article" date="2023" name="G3 (Bethesda)">
        <title>Whole genome assembly and annotation of the endangered Caribbean coral Acropora cervicornis.</title>
        <authorList>
            <person name="Selwyn J.D."/>
            <person name="Vollmer S.V."/>
        </authorList>
    </citation>
    <scope>NUCLEOTIDE SEQUENCE</scope>
    <source>
        <strain evidence="4">K2</strain>
    </source>
</reference>
<dbReference type="InterPro" id="IPR043504">
    <property type="entry name" value="Peptidase_S1_PA_chymotrypsin"/>
</dbReference>
<dbReference type="PANTHER" id="PTHR15462">
    <property type="entry name" value="SERINE PROTEASE"/>
    <property type="match status" value="1"/>
</dbReference>
<dbReference type="GO" id="GO:0006508">
    <property type="term" value="P:proteolysis"/>
    <property type="evidence" value="ECO:0007669"/>
    <property type="project" value="UniProtKB-KW"/>
</dbReference>
<dbReference type="InterPro" id="IPR009003">
    <property type="entry name" value="Peptidase_S1_PA"/>
</dbReference>
<keyword evidence="5" id="KW-1185">Reference proteome</keyword>
<dbReference type="Pfam" id="PF00089">
    <property type="entry name" value="Trypsin"/>
    <property type="match status" value="1"/>
</dbReference>
<reference evidence="4" key="2">
    <citation type="journal article" date="2023" name="Science">
        <title>Genomic signatures of disease resistance in endangered staghorn corals.</title>
        <authorList>
            <person name="Vollmer S.V."/>
            <person name="Selwyn J.D."/>
            <person name="Despard B.A."/>
            <person name="Roesel C.L."/>
        </authorList>
    </citation>
    <scope>NUCLEOTIDE SEQUENCE</scope>
    <source>
        <strain evidence="4">K2</strain>
    </source>
</reference>
<name>A0AAD9QUR4_ACRCE</name>
<gene>
    <name evidence="4" type="ORF">P5673_008597</name>
</gene>
<dbReference type="InterPro" id="IPR050966">
    <property type="entry name" value="Glutamyl_endopeptidase"/>
</dbReference>
<keyword evidence="4" id="KW-0378">Hydrolase</keyword>
<dbReference type="AlphaFoldDB" id="A0AAD9QUR4"/>
<proteinExistence type="predicted"/>
<protein>
    <submittedName>
        <fullName evidence="4">Serine protease 23</fullName>
    </submittedName>
</protein>